<dbReference type="VEuPathDB" id="FungiDB:AMAG_09514"/>
<dbReference type="PANTHER" id="PTHR11259">
    <property type="entry name" value="RAS-RELATED GTP BINDING RAG/GTR YEAST"/>
    <property type="match status" value="1"/>
</dbReference>
<dbReference type="GO" id="GO:0005525">
    <property type="term" value="F:GTP binding"/>
    <property type="evidence" value="ECO:0007669"/>
    <property type="project" value="UniProtKB-UniRule"/>
</dbReference>
<dbReference type="Proteomes" id="UP000054350">
    <property type="component" value="Unassembled WGS sequence"/>
</dbReference>
<evidence type="ECO:0000256" key="4">
    <source>
        <dbReference type="ARBA" id="ARBA00022801"/>
    </source>
</evidence>
<dbReference type="OMA" id="NCRTFQE"/>
<comment type="subunit">
    <text evidence="8">Component of the GSE complex.</text>
</comment>
<dbReference type="PANTHER" id="PTHR11259:SF2">
    <property type="entry name" value="GH16429P"/>
    <property type="match status" value="1"/>
</dbReference>
<dbReference type="GO" id="GO:0000329">
    <property type="term" value="C:fungal-type vacuole membrane"/>
    <property type="evidence" value="ECO:0007669"/>
    <property type="project" value="TreeGrafter"/>
</dbReference>
<proteinExistence type="inferred from homology"/>
<keyword evidence="4" id="KW-0378">Hydrolase</keyword>
<gene>
    <name evidence="9" type="ORF">AMAG_09514</name>
</gene>
<dbReference type="GO" id="GO:1904263">
    <property type="term" value="P:positive regulation of TORC1 signaling"/>
    <property type="evidence" value="ECO:0007669"/>
    <property type="project" value="TreeGrafter"/>
</dbReference>
<dbReference type="GO" id="GO:0010507">
    <property type="term" value="P:negative regulation of autophagy"/>
    <property type="evidence" value="ECO:0007669"/>
    <property type="project" value="TreeGrafter"/>
</dbReference>
<protein>
    <recommendedName>
        <fullName evidence="8">GTP-binding protein</fullName>
    </recommendedName>
</protein>
<dbReference type="SUPFAM" id="SSF52540">
    <property type="entry name" value="P-loop containing nucleoside triphosphate hydrolases"/>
    <property type="match status" value="1"/>
</dbReference>
<dbReference type="STRING" id="578462.A0A0L0SQ53"/>
<dbReference type="AlphaFoldDB" id="A0A0L0SQ53"/>
<comment type="function">
    <text evidence="8">GTPase involved in activation of the TORC1 signaling pathway, which promotes growth and represses autophagy in nutrient-rich conditions.</text>
</comment>
<evidence type="ECO:0000256" key="2">
    <source>
        <dbReference type="ARBA" id="ARBA00007756"/>
    </source>
</evidence>
<evidence type="ECO:0000256" key="6">
    <source>
        <dbReference type="ARBA" id="ARBA00023136"/>
    </source>
</evidence>
<evidence type="ECO:0000313" key="10">
    <source>
        <dbReference type="Proteomes" id="UP000054350"/>
    </source>
</evidence>
<dbReference type="OrthoDB" id="26136at2759"/>
<dbReference type="CDD" id="cd11385">
    <property type="entry name" value="RagC_like"/>
    <property type="match status" value="1"/>
</dbReference>
<comment type="subcellular location">
    <subcellularLocation>
        <location evidence="1">Endomembrane system</location>
    </subcellularLocation>
</comment>
<reference evidence="10" key="2">
    <citation type="submission" date="2009-11" db="EMBL/GenBank/DDBJ databases">
        <title>The Genome Sequence of Allomyces macrogynus strain ATCC 38327.</title>
        <authorList>
            <consortium name="The Broad Institute Genome Sequencing Platform"/>
            <person name="Russ C."/>
            <person name="Cuomo C."/>
            <person name="Shea T."/>
            <person name="Young S.K."/>
            <person name="Zeng Q."/>
            <person name="Koehrsen M."/>
            <person name="Haas B."/>
            <person name="Borodovsky M."/>
            <person name="Guigo R."/>
            <person name="Alvarado L."/>
            <person name="Berlin A."/>
            <person name="Borenstein D."/>
            <person name="Chen Z."/>
            <person name="Engels R."/>
            <person name="Freedman E."/>
            <person name="Gellesch M."/>
            <person name="Goldberg J."/>
            <person name="Griggs A."/>
            <person name="Gujja S."/>
            <person name="Heiman D."/>
            <person name="Hepburn T."/>
            <person name="Howarth C."/>
            <person name="Jen D."/>
            <person name="Larson L."/>
            <person name="Lewis B."/>
            <person name="Mehta T."/>
            <person name="Park D."/>
            <person name="Pearson M."/>
            <person name="Roberts A."/>
            <person name="Saif S."/>
            <person name="Shenoy N."/>
            <person name="Sisk P."/>
            <person name="Stolte C."/>
            <person name="Sykes S."/>
            <person name="Walk T."/>
            <person name="White J."/>
            <person name="Yandava C."/>
            <person name="Burger G."/>
            <person name="Gray M.W."/>
            <person name="Holland P.W.H."/>
            <person name="King N."/>
            <person name="Lang F.B.F."/>
            <person name="Roger A.J."/>
            <person name="Ruiz-Trillo I."/>
            <person name="Lander E."/>
            <person name="Nusbaum C."/>
        </authorList>
    </citation>
    <scope>NUCLEOTIDE SEQUENCE [LARGE SCALE GENOMIC DNA]</scope>
    <source>
        <strain evidence="10">ATCC 38327</strain>
    </source>
</reference>
<dbReference type="EMBL" id="GG745344">
    <property type="protein sequence ID" value="KNE64499.1"/>
    <property type="molecule type" value="Genomic_DNA"/>
</dbReference>
<dbReference type="Gene3D" id="3.30.450.190">
    <property type="match status" value="1"/>
</dbReference>
<dbReference type="InterPro" id="IPR027417">
    <property type="entry name" value="P-loop_NTPase"/>
</dbReference>
<sequence>MIPAPSAPAHLLGGAHADLDALVPAGVVDVTAATPVDADANDIRLQLPRVLLMGLRRSGKTSIQKVVFHKMAPNETIFLESTTKMGVERVHSFIHFSIADFPGQIDFTDDQTYDVEAIFGEAAADVTSSCGAIIFVIDAQDDYYDALRRLRETVDVASRINPKLYFEVFIHKVDGLSEDAKIETQRDIHQRVTDELLDIGLLDRVHLTFYLTSIYDHSIYEAFSKVIQKLINQMPTLENLLNTLCSSSSIEKAFLFDSFTKIYLATDSSPVDIQSYELCSDMLDVMMDLESIYTPPALPPPPVPHDRKQGSVIRLNSGIVLALVQMDKLSLVCLLRAENYDDKAGLLDFNFQKFRDAIWSVFSL</sequence>
<evidence type="ECO:0000256" key="1">
    <source>
        <dbReference type="ARBA" id="ARBA00004308"/>
    </source>
</evidence>
<evidence type="ECO:0000256" key="5">
    <source>
        <dbReference type="ARBA" id="ARBA00023134"/>
    </source>
</evidence>
<keyword evidence="10" id="KW-1185">Reference proteome</keyword>
<comment type="similarity">
    <text evidence="2 8">Belongs to the GTR/RAG GTP-binding protein family.</text>
</comment>
<keyword evidence="5 8" id="KW-0342">GTP-binding</keyword>
<dbReference type="Pfam" id="PF04670">
    <property type="entry name" value="Gtr1_RagA"/>
    <property type="match status" value="1"/>
</dbReference>
<keyword evidence="6" id="KW-0472">Membrane</keyword>
<dbReference type="GO" id="GO:0009267">
    <property type="term" value="P:cellular response to starvation"/>
    <property type="evidence" value="ECO:0007669"/>
    <property type="project" value="TreeGrafter"/>
</dbReference>
<dbReference type="Gene3D" id="3.40.50.300">
    <property type="entry name" value="P-loop containing nucleotide triphosphate hydrolases"/>
    <property type="match status" value="1"/>
</dbReference>
<dbReference type="FunFam" id="3.40.50.300:FF:001086">
    <property type="entry name" value="GTP-binding protein GTR2"/>
    <property type="match status" value="1"/>
</dbReference>
<dbReference type="InterPro" id="IPR039400">
    <property type="entry name" value="RagC/D"/>
</dbReference>
<name>A0A0L0SQ53_ALLM3</name>
<dbReference type="GO" id="GO:1990131">
    <property type="term" value="C:Gtr1-Gtr2 GTPase complex"/>
    <property type="evidence" value="ECO:0007669"/>
    <property type="project" value="UniProtKB-UniRule"/>
</dbReference>
<dbReference type="InterPro" id="IPR006762">
    <property type="entry name" value="Gtr1_RagA"/>
</dbReference>
<dbReference type="GO" id="GO:0005634">
    <property type="term" value="C:nucleus"/>
    <property type="evidence" value="ECO:0007669"/>
    <property type="project" value="TreeGrafter"/>
</dbReference>
<evidence type="ECO:0000256" key="7">
    <source>
        <dbReference type="ARBA" id="ARBA00049117"/>
    </source>
</evidence>
<dbReference type="GO" id="GO:0012505">
    <property type="term" value="C:endomembrane system"/>
    <property type="evidence" value="ECO:0007669"/>
    <property type="project" value="UniProtKB-SubCell"/>
</dbReference>
<accession>A0A0L0SQ53</accession>
<keyword evidence="3 8" id="KW-0547">Nucleotide-binding</keyword>
<dbReference type="eggNOG" id="KOG3887">
    <property type="taxonomic scope" value="Eukaryota"/>
</dbReference>
<organism evidence="9 10">
    <name type="scientific">Allomyces macrogynus (strain ATCC 38327)</name>
    <name type="common">Allomyces javanicus var. macrogynus</name>
    <dbReference type="NCBI Taxonomy" id="578462"/>
    <lineage>
        <taxon>Eukaryota</taxon>
        <taxon>Fungi</taxon>
        <taxon>Fungi incertae sedis</taxon>
        <taxon>Blastocladiomycota</taxon>
        <taxon>Blastocladiomycetes</taxon>
        <taxon>Blastocladiales</taxon>
        <taxon>Blastocladiaceae</taxon>
        <taxon>Allomyces</taxon>
    </lineage>
</organism>
<reference evidence="9 10" key="1">
    <citation type="submission" date="2009-11" db="EMBL/GenBank/DDBJ databases">
        <title>Annotation of Allomyces macrogynus ATCC 38327.</title>
        <authorList>
            <consortium name="The Broad Institute Genome Sequencing Platform"/>
            <person name="Russ C."/>
            <person name="Cuomo C."/>
            <person name="Burger G."/>
            <person name="Gray M.W."/>
            <person name="Holland P.W.H."/>
            <person name="King N."/>
            <person name="Lang F.B.F."/>
            <person name="Roger A.J."/>
            <person name="Ruiz-Trillo I."/>
            <person name="Young S.K."/>
            <person name="Zeng Q."/>
            <person name="Gargeya S."/>
            <person name="Fitzgerald M."/>
            <person name="Haas B."/>
            <person name="Abouelleil A."/>
            <person name="Alvarado L."/>
            <person name="Arachchi H.M."/>
            <person name="Berlin A."/>
            <person name="Chapman S.B."/>
            <person name="Gearin G."/>
            <person name="Goldberg J."/>
            <person name="Griggs A."/>
            <person name="Gujja S."/>
            <person name="Hansen M."/>
            <person name="Heiman D."/>
            <person name="Howarth C."/>
            <person name="Larimer J."/>
            <person name="Lui A."/>
            <person name="MacDonald P.J.P."/>
            <person name="McCowen C."/>
            <person name="Montmayeur A."/>
            <person name="Murphy C."/>
            <person name="Neiman D."/>
            <person name="Pearson M."/>
            <person name="Priest M."/>
            <person name="Roberts A."/>
            <person name="Saif S."/>
            <person name="Shea T."/>
            <person name="Sisk P."/>
            <person name="Stolte C."/>
            <person name="Sykes S."/>
            <person name="Wortman J."/>
            <person name="Nusbaum C."/>
            <person name="Birren B."/>
        </authorList>
    </citation>
    <scope>NUCLEOTIDE SEQUENCE [LARGE SCALE GENOMIC DNA]</scope>
    <source>
        <strain evidence="9 10">ATCC 38327</strain>
    </source>
</reference>
<evidence type="ECO:0000256" key="8">
    <source>
        <dbReference type="RuleBase" id="RU367014"/>
    </source>
</evidence>
<comment type="catalytic activity">
    <reaction evidence="7">
        <text>GTP + H2O = GDP + phosphate + H(+)</text>
        <dbReference type="Rhea" id="RHEA:19669"/>
        <dbReference type="ChEBI" id="CHEBI:15377"/>
        <dbReference type="ChEBI" id="CHEBI:15378"/>
        <dbReference type="ChEBI" id="CHEBI:37565"/>
        <dbReference type="ChEBI" id="CHEBI:43474"/>
        <dbReference type="ChEBI" id="CHEBI:58189"/>
    </reaction>
    <physiologicalReaction direction="left-to-right" evidence="7">
        <dbReference type="Rhea" id="RHEA:19670"/>
    </physiologicalReaction>
</comment>
<evidence type="ECO:0000256" key="3">
    <source>
        <dbReference type="ARBA" id="ARBA00022741"/>
    </source>
</evidence>
<dbReference type="GO" id="GO:0003924">
    <property type="term" value="F:GTPase activity"/>
    <property type="evidence" value="ECO:0007669"/>
    <property type="project" value="UniProtKB-UniRule"/>
</dbReference>
<evidence type="ECO:0000313" key="9">
    <source>
        <dbReference type="EMBL" id="KNE64499.1"/>
    </source>
</evidence>